<sequence length="146" mass="16654">CKTKDFELVKSLGADKVIDYTKEDFTKDNQKYNYIFDTVGKSSFAKCKPLLQPGGVYISSELGYMAQNIFFALITPIIGRKKVIFPLPTDCKGSILFIKKLIEKGKFKTVIDRKYPLEQIVEAYRYVEKGQKVGNVVITVEHNKKT</sequence>
<organism evidence="1">
    <name type="scientific">marine sediment metagenome</name>
    <dbReference type="NCBI Taxonomy" id="412755"/>
    <lineage>
        <taxon>unclassified sequences</taxon>
        <taxon>metagenomes</taxon>
        <taxon>ecological metagenomes</taxon>
    </lineage>
</organism>
<dbReference type="InterPro" id="IPR036291">
    <property type="entry name" value="NAD(P)-bd_dom_sf"/>
</dbReference>
<dbReference type="Pfam" id="PF13602">
    <property type="entry name" value="ADH_zinc_N_2"/>
    <property type="match status" value="1"/>
</dbReference>
<reference evidence="1" key="1">
    <citation type="journal article" date="2014" name="Front. Microbiol.">
        <title>High frequency of phylogenetically diverse reductive dehalogenase-homologous genes in deep subseafloor sedimentary metagenomes.</title>
        <authorList>
            <person name="Kawai M."/>
            <person name="Futagami T."/>
            <person name="Toyoda A."/>
            <person name="Takaki Y."/>
            <person name="Nishi S."/>
            <person name="Hori S."/>
            <person name="Arai W."/>
            <person name="Tsubouchi T."/>
            <person name="Morono Y."/>
            <person name="Uchiyama I."/>
            <person name="Ito T."/>
            <person name="Fujiyama A."/>
            <person name="Inagaki F."/>
            <person name="Takami H."/>
        </authorList>
    </citation>
    <scope>NUCLEOTIDE SEQUENCE</scope>
    <source>
        <strain evidence="1">Expedition CK06-06</strain>
    </source>
</reference>
<dbReference type="InterPro" id="IPR052733">
    <property type="entry name" value="Chloroplast_QOR"/>
</dbReference>
<dbReference type="PANTHER" id="PTHR44013:SF1">
    <property type="entry name" value="ZINC-TYPE ALCOHOL DEHYDROGENASE-LIKE PROTEIN C16A3.02C"/>
    <property type="match status" value="1"/>
</dbReference>
<gene>
    <name evidence="1" type="ORF">S06H3_60706</name>
</gene>
<name>X1Q843_9ZZZZ</name>
<evidence type="ECO:0008006" key="2">
    <source>
        <dbReference type="Google" id="ProtNLM"/>
    </source>
</evidence>
<dbReference type="EMBL" id="BARV01039652">
    <property type="protein sequence ID" value="GAI47225.1"/>
    <property type="molecule type" value="Genomic_DNA"/>
</dbReference>
<dbReference type="AlphaFoldDB" id="X1Q843"/>
<protein>
    <recommendedName>
        <fullName evidence="2">Alcohol dehydrogenase-like C-terminal domain-containing protein</fullName>
    </recommendedName>
</protein>
<feature type="non-terminal residue" evidence="1">
    <location>
        <position position="1"/>
    </location>
</feature>
<dbReference type="Gene3D" id="3.40.50.720">
    <property type="entry name" value="NAD(P)-binding Rossmann-like Domain"/>
    <property type="match status" value="1"/>
</dbReference>
<accession>X1Q843</accession>
<dbReference type="SUPFAM" id="SSF51735">
    <property type="entry name" value="NAD(P)-binding Rossmann-fold domains"/>
    <property type="match status" value="1"/>
</dbReference>
<comment type="caution">
    <text evidence="1">The sequence shown here is derived from an EMBL/GenBank/DDBJ whole genome shotgun (WGS) entry which is preliminary data.</text>
</comment>
<evidence type="ECO:0000313" key="1">
    <source>
        <dbReference type="EMBL" id="GAI47225.1"/>
    </source>
</evidence>
<dbReference type="PANTHER" id="PTHR44013">
    <property type="entry name" value="ZINC-TYPE ALCOHOL DEHYDROGENASE-LIKE PROTEIN C16A3.02C"/>
    <property type="match status" value="1"/>
</dbReference>
<dbReference type="Gene3D" id="3.90.180.10">
    <property type="entry name" value="Medium-chain alcohol dehydrogenases, catalytic domain"/>
    <property type="match status" value="1"/>
</dbReference>
<proteinExistence type="predicted"/>